<feature type="compositionally biased region" description="Basic residues" evidence="1">
    <location>
        <begin position="66"/>
        <end position="75"/>
    </location>
</feature>
<evidence type="ECO:0000313" key="3">
    <source>
        <dbReference type="Proteomes" id="UP000756132"/>
    </source>
</evidence>
<dbReference type="RefSeq" id="XP_047765690.1">
    <property type="nucleotide sequence ID" value="XM_047910426.1"/>
</dbReference>
<name>A0A9Q8USX8_PASFU</name>
<dbReference type="GeneID" id="71991156"/>
<evidence type="ECO:0000313" key="2">
    <source>
        <dbReference type="EMBL" id="UJO21324.1"/>
    </source>
</evidence>
<reference evidence="2" key="1">
    <citation type="submission" date="2021-12" db="EMBL/GenBank/DDBJ databases">
        <authorList>
            <person name="Zaccaron A."/>
            <person name="Stergiopoulos I."/>
        </authorList>
    </citation>
    <scope>NUCLEOTIDE SEQUENCE</scope>
    <source>
        <strain evidence="2">Race5_Kim</strain>
    </source>
</reference>
<organism evidence="2 3">
    <name type="scientific">Passalora fulva</name>
    <name type="common">Tomato leaf mold</name>
    <name type="synonym">Cladosporium fulvum</name>
    <dbReference type="NCBI Taxonomy" id="5499"/>
    <lineage>
        <taxon>Eukaryota</taxon>
        <taxon>Fungi</taxon>
        <taxon>Dikarya</taxon>
        <taxon>Ascomycota</taxon>
        <taxon>Pezizomycotina</taxon>
        <taxon>Dothideomycetes</taxon>
        <taxon>Dothideomycetidae</taxon>
        <taxon>Mycosphaerellales</taxon>
        <taxon>Mycosphaerellaceae</taxon>
        <taxon>Fulvia</taxon>
    </lineage>
</organism>
<gene>
    <name evidence="2" type="ORF">CLAFUR5_11278</name>
</gene>
<protein>
    <submittedName>
        <fullName evidence="2">Uncharacterized protein</fullName>
    </submittedName>
</protein>
<reference evidence="2" key="2">
    <citation type="journal article" date="2022" name="Microb. Genom.">
        <title>A chromosome-scale genome assembly of the tomato pathogen Cladosporium fulvum reveals a compartmentalized genome architecture and the presence of a dispensable chromosome.</title>
        <authorList>
            <person name="Zaccaron A.Z."/>
            <person name="Chen L.H."/>
            <person name="Samaras A."/>
            <person name="Stergiopoulos I."/>
        </authorList>
    </citation>
    <scope>NUCLEOTIDE SEQUENCE</scope>
    <source>
        <strain evidence="2">Race5_Kim</strain>
    </source>
</reference>
<accession>A0A9Q8USX8</accession>
<proteinExistence type="predicted"/>
<dbReference type="AlphaFoldDB" id="A0A9Q8USX8"/>
<dbReference type="EMBL" id="CP090170">
    <property type="protein sequence ID" value="UJO21324.1"/>
    <property type="molecule type" value="Genomic_DNA"/>
</dbReference>
<keyword evidence="3" id="KW-1185">Reference proteome</keyword>
<dbReference type="OMA" id="QWAVIRT"/>
<feature type="compositionally biased region" description="Basic and acidic residues" evidence="1">
    <location>
        <begin position="90"/>
        <end position="111"/>
    </location>
</feature>
<dbReference type="KEGG" id="ffu:CLAFUR5_11278"/>
<sequence length="119" mass="12558">MATPNLGARHTELLQAVVKNMSSAVIDWTAVAADANCSTPKYARDQWAVIRTKLGCTATKDEGATPKKKATPKRKAAGESGGSAKKKGKKDTGGEEKDNDEVTKSPVKAELDSGDEELV</sequence>
<feature type="region of interest" description="Disordered" evidence="1">
    <location>
        <begin position="55"/>
        <end position="119"/>
    </location>
</feature>
<dbReference type="Proteomes" id="UP000756132">
    <property type="component" value="Chromosome 8"/>
</dbReference>
<evidence type="ECO:0000256" key="1">
    <source>
        <dbReference type="SAM" id="MobiDB-lite"/>
    </source>
</evidence>
<dbReference type="OrthoDB" id="3650424at2759"/>